<dbReference type="FunFam" id="3.30.930.10:FF:000020">
    <property type="entry name" value="Octanoyltransferase"/>
    <property type="match status" value="1"/>
</dbReference>
<dbReference type="KEGG" id="slim:SCL_0203"/>
<dbReference type="OrthoDB" id="9787061at2"/>
<dbReference type="PANTHER" id="PTHR10993">
    <property type="entry name" value="OCTANOYLTRANSFERASE"/>
    <property type="match status" value="1"/>
</dbReference>
<accession>A0A1B4XCM2</accession>
<name>A0A1B4XCM2_9GAMM</name>
<evidence type="ECO:0000256" key="8">
    <source>
        <dbReference type="PIRSR" id="PIRSR016262-1"/>
    </source>
</evidence>
<dbReference type="PANTHER" id="PTHR10993:SF7">
    <property type="entry name" value="LIPOYLTRANSFERASE 2, MITOCHONDRIAL-RELATED"/>
    <property type="match status" value="1"/>
</dbReference>
<dbReference type="InterPro" id="IPR004143">
    <property type="entry name" value="BPL_LPL_catalytic"/>
</dbReference>
<sequence>MRAARHVAPADSVTLRLLGRVDYAKAFSAMQDFTAARTPQTPDEIWLLEHLPVFTMGLKGRDGTRTHIGDIPLAYTDRGGDITYHGPGQLVAYILRDLQRRGWGPKRLVTALEQSVIELLADHGIHGERRVGAPGVYTAQGKIASLGLRVKRGCSYHGLALNIDMDLSPFSRIDPCGYPGQPVTQLADLGVRADLITIGQELAGKLTGELGYTDCHPSPDKPPVESL</sequence>
<evidence type="ECO:0000256" key="7">
    <source>
        <dbReference type="PIRNR" id="PIRNR016262"/>
    </source>
</evidence>
<dbReference type="EMBL" id="AP014879">
    <property type="protein sequence ID" value="BAV32525.1"/>
    <property type="molecule type" value="Genomic_DNA"/>
</dbReference>
<comment type="catalytic activity">
    <reaction evidence="6 7">
        <text>octanoyl-[ACP] + L-lysyl-[protein] = N(6)-octanoyl-L-lysyl-[protein] + holo-[ACP] + H(+)</text>
        <dbReference type="Rhea" id="RHEA:17665"/>
        <dbReference type="Rhea" id="RHEA-COMP:9636"/>
        <dbReference type="Rhea" id="RHEA-COMP:9685"/>
        <dbReference type="Rhea" id="RHEA-COMP:9752"/>
        <dbReference type="Rhea" id="RHEA-COMP:9928"/>
        <dbReference type="ChEBI" id="CHEBI:15378"/>
        <dbReference type="ChEBI" id="CHEBI:29969"/>
        <dbReference type="ChEBI" id="CHEBI:64479"/>
        <dbReference type="ChEBI" id="CHEBI:78463"/>
        <dbReference type="ChEBI" id="CHEBI:78809"/>
        <dbReference type="EC" id="2.3.1.181"/>
    </reaction>
</comment>
<feature type="active site" description="Acyl-thioester intermediate" evidence="6 8">
    <location>
        <position position="176"/>
    </location>
</feature>
<feature type="domain" description="BPL/LPL catalytic" evidence="11">
    <location>
        <begin position="39"/>
        <end position="214"/>
    </location>
</feature>
<evidence type="ECO:0000256" key="6">
    <source>
        <dbReference type="HAMAP-Rule" id="MF_00013"/>
    </source>
</evidence>
<comment type="pathway">
    <text evidence="1 6 7">Protein modification; protein lipoylation via endogenous pathway; protein N(6)-(lipoyl)lysine from octanoyl-[acyl-carrier-protein]: step 1/2.</text>
</comment>
<dbReference type="CDD" id="cd16444">
    <property type="entry name" value="LipB"/>
    <property type="match status" value="1"/>
</dbReference>
<dbReference type="InterPro" id="IPR045864">
    <property type="entry name" value="aa-tRNA-synth_II/BPL/LPL"/>
</dbReference>
<keyword evidence="2 6" id="KW-0963">Cytoplasm</keyword>
<evidence type="ECO:0000313" key="13">
    <source>
        <dbReference type="Proteomes" id="UP000243180"/>
    </source>
</evidence>
<keyword evidence="12" id="KW-0436">Ligase</keyword>
<dbReference type="Proteomes" id="UP000243180">
    <property type="component" value="Chromosome"/>
</dbReference>
<dbReference type="EC" id="2.3.1.181" evidence="6 7"/>
<dbReference type="PIRSF" id="PIRSF016262">
    <property type="entry name" value="LPLase"/>
    <property type="match status" value="1"/>
</dbReference>
<keyword evidence="3 6" id="KW-0808">Transferase</keyword>
<feature type="binding site" evidence="6 9">
    <location>
        <begin position="145"/>
        <end position="147"/>
    </location>
    <ligand>
        <name>substrate</name>
    </ligand>
</feature>
<dbReference type="PROSITE" id="PS01313">
    <property type="entry name" value="LIPB"/>
    <property type="match status" value="1"/>
</dbReference>
<proteinExistence type="inferred from homology"/>
<protein>
    <recommendedName>
        <fullName evidence="6 7">Octanoyltransferase</fullName>
        <ecNumber evidence="6 7">2.3.1.181</ecNumber>
    </recommendedName>
    <alternativeName>
        <fullName evidence="6">Lipoate-protein ligase B</fullName>
    </alternativeName>
    <alternativeName>
        <fullName evidence="6">Lipoyl/octanoyl transferase</fullName>
    </alternativeName>
    <alternativeName>
        <fullName evidence="6">Octanoyl-[acyl-carrier-protein]-protein N-octanoyltransferase</fullName>
    </alternativeName>
</protein>
<evidence type="ECO:0000256" key="3">
    <source>
        <dbReference type="ARBA" id="ARBA00022679"/>
    </source>
</evidence>
<comment type="similarity">
    <text evidence="6 7">Belongs to the LipB family.</text>
</comment>
<dbReference type="GO" id="GO:0009249">
    <property type="term" value="P:protein lipoylation"/>
    <property type="evidence" value="ECO:0007669"/>
    <property type="project" value="InterPro"/>
</dbReference>
<dbReference type="InterPro" id="IPR020605">
    <property type="entry name" value="Octanoyltransferase_CS"/>
</dbReference>
<dbReference type="GO" id="GO:0005737">
    <property type="term" value="C:cytoplasm"/>
    <property type="evidence" value="ECO:0007669"/>
    <property type="project" value="UniProtKB-SubCell"/>
</dbReference>
<gene>
    <name evidence="6" type="primary">lipB</name>
    <name evidence="12" type="ORF">SCL_0203</name>
</gene>
<keyword evidence="13" id="KW-1185">Reference proteome</keyword>
<dbReference type="InParanoid" id="A0A1B4XCM2"/>
<dbReference type="Gene3D" id="3.30.930.10">
    <property type="entry name" value="Bira Bifunctional Protein, Domain 2"/>
    <property type="match status" value="1"/>
</dbReference>
<feature type="binding site" evidence="6 9">
    <location>
        <begin position="78"/>
        <end position="85"/>
    </location>
    <ligand>
        <name>substrate</name>
    </ligand>
</feature>
<dbReference type="RefSeq" id="WP_096359200.1">
    <property type="nucleotide sequence ID" value="NZ_AP014879.1"/>
</dbReference>
<dbReference type="SUPFAM" id="SSF55681">
    <property type="entry name" value="Class II aaRS and biotin synthetases"/>
    <property type="match status" value="1"/>
</dbReference>
<dbReference type="Pfam" id="PF21948">
    <property type="entry name" value="LplA-B_cat"/>
    <property type="match status" value="1"/>
</dbReference>
<dbReference type="HAMAP" id="MF_00013">
    <property type="entry name" value="LipB"/>
    <property type="match status" value="1"/>
</dbReference>
<dbReference type="GO" id="GO:0016874">
    <property type="term" value="F:ligase activity"/>
    <property type="evidence" value="ECO:0007669"/>
    <property type="project" value="UniProtKB-KW"/>
</dbReference>
<dbReference type="AlphaFoldDB" id="A0A1B4XCM2"/>
<evidence type="ECO:0000259" key="11">
    <source>
        <dbReference type="PROSITE" id="PS51733"/>
    </source>
</evidence>
<keyword evidence="4 6" id="KW-0012">Acyltransferase</keyword>
<dbReference type="FunCoup" id="A0A1B4XCM2">
    <property type="interactions" value="350"/>
</dbReference>
<dbReference type="PROSITE" id="PS51733">
    <property type="entry name" value="BPL_LPL_CATALYTIC"/>
    <property type="match status" value="1"/>
</dbReference>
<dbReference type="InterPro" id="IPR000544">
    <property type="entry name" value="Octanoyltransferase"/>
</dbReference>
<dbReference type="NCBIfam" id="TIGR00214">
    <property type="entry name" value="lipB"/>
    <property type="match status" value="1"/>
</dbReference>
<evidence type="ECO:0000256" key="9">
    <source>
        <dbReference type="PIRSR" id="PIRSR016262-2"/>
    </source>
</evidence>
<organism evidence="12 13">
    <name type="scientific">Sulfuricaulis limicola</name>
    <dbReference type="NCBI Taxonomy" id="1620215"/>
    <lineage>
        <taxon>Bacteria</taxon>
        <taxon>Pseudomonadati</taxon>
        <taxon>Pseudomonadota</taxon>
        <taxon>Gammaproteobacteria</taxon>
        <taxon>Acidiferrobacterales</taxon>
        <taxon>Acidiferrobacteraceae</taxon>
        <taxon>Sulfuricaulis</taxon>
    </lineage>
</organism>
<feature type="site" description="Lowers pKa of active site Cys" evidence="6 10">
    <location>
        <position position="142"/>
    </location>
</feature>
<reference evidence="12 13" key="1">
    <citation type="submission" date="2015-05" db="EMBL/GenBank/DDBJ databases">
        <title>Complete genome sequence of a sulfur-oxidizing gammaproteobacterium strain HA5.</title>
        <authorList>
            <person name="Miura A."/>
            <person name="Kojima H."/>
            <person name="Fukui M."/>
        </authorList>
    </citation>
    <scope>NUCLEOTIDE SEQUENCE [LARGE SCALE GENOMIC DNA]</scope>
    <source>
        <strain evidence="12 13">HA5</strain>
    </source>
</reference>
<feature type="binding site" evidence="6 9">
    <location>
        <begin position="158"/>
        <end position="160"/>
    </location>
    <ligand>
        <name>substrate</name>
    </ligand>
</feature>
<dbReference type="UniPathway" id="UPA00538">
    <property type="reaction ID" value="UER00592"/>
</dbReference>
<comment type="function">
    <text evidence="5 6 7">Catalyzes the transfer of endogenously produced octanoic acid from octanoyl-acyl-carrier-protein onto the lipoyl domains of lipoate-dependent enzymes. Lipoyl-ACP can also act as a substrate although octanoyl-ACP is likely to be the physiological substrate.</text>
</comment>
<evidence type="ECO:0000256" key="5">
    <source>
        <dbReference type="ARBA" id="ARBA00024732"/>
    </source>
</evidence>
<dbReference type="GO" id="GO:0033819">
    <property type="term" value="F:lipoyl(octanoyl) transferase activity"/>
    <property type="evidence" value="ECO:0007669"/>
    <property type="project" value="UniProtKB-EC"/>
</dbReference>
<evidence type="ECO:0000256" key="2">
    <source>
        <dbReference type="ARBA" id="ARBA00022490"/>
    </source>
</evidence>
<comment type="miscellaneous">
    <text evidence="6">In the reaction, the free carboxyl group of octanoic acid is attached via an amide linkage to the epsilon-amino group of a specific lysine residue of lipoyl domains of lipoate-dependent enzymes.</text>
</comment>
<comment type="subcellular location">
    <subcellularLocation>
        <location evidence="6">Cytoplasm</location>
    </subcellularLocation>
</comment>
<dbReference type="NCBIfam" id="NF010922">
    <property type="entry name" value="PRK14342.1"/>
    <property type="match status" value="1"/>
</dbReference>
<evidence type="ECO:0000256" key="4">
    <source>
        <dbReference type="ARBA" id="ARBA00023315"/>
    </source>
</evidence>
<evidence type="ECO:0000313" key="12">
    <source>
        <dbReference type="EMBL" id="BAV32525.1"/>
    </source>
</evidence>
<evidence type="ECO:0000256" key="10">
    <source>
        <dbReference type="PIRSR" id="PIRSR016262-3"/>
    </source>
</evidence>
<evidence type="ECO:0000256" key="1">
    <source>
        <dbReference type="ARBA" id="ARBA00004821"/>
    </source>
</evidence>